<dbReference type="EC" id="2.3.1.286" evidence="4"/>
<dbReference type="RefSeq" id="WP_002545884.1">
    <property type="nucleotide sequence ID" value="NZ_CAJTKC010000004.1"/>
</dbReference>
<dbReference type="Pfam" id="PF02146">
    <property type="entry name" value="SIR2"/>
    <property type="match status" value="1"/>
</dbReference>
<dbReference type="GO" id="GO:0017136">
    <property type="term" value="F:histone deacetylase activity, NAD-dependent"/>
    <property type="evidence" value="ECO:0007669"/>
    <property type="project" value="TreeGrafter"/>
</dbReference>
<feature type="binding site" evidence="4 5">
    <location>
        <position position="150"/>
    </location>
    <ligand>
        <name>Zn(2+)</name>
        <dbReference type="ChEBI" id="CHEBI:29105"/>
    </ligand>
</feature>
<proteinExistence type="inferred from homology"/>
<evidence type="ECO:0000256" key="1">
    <source>
        <dbReference type="ARBA" id="ARBA00022490"/>
    </source>
</evidence>
<dbReference type="InterPro" id="IPR050134">
    <property type="entry name" value="NAD-dep_sirtuin_deacylases"/>
</dbReference>
<feature type="binding site" evidence="4">
    <location>
        <position position="26"/>
    </location>
    <ligand>
        <name>NAD(+)</name>
        <dbReference type="ChEBI" id="CHEBI:57540"/>
    </ligand>
</feature>
<evidence type="ECO:0000256" key="5">
    <source>
        <dbReference type="PROSITE-ProRule" id="PRU00236"/>
    </source>
</evidence>
<feature type="binding site" evidence="4">
    <location>
        <position position="105"/>
    </location>
    <ligand>
        <name>nicotinamide</name>
        <dbReference type="ChEBI" id="CHEBI:17154"/>
    </ligand>
</feature>
<dbReference type="InterPro" id="IPR003000">
    <property type="entry name" value="Sirtuin"/>
</dbReference>
<accession>A0AA44ZDU6</accession>
<keyword evidence="1 4" id="KW-0963">Cytoplasm</keyword>
<comment type="caution">
    <text evidence="4">Lacks conserved residue(s) required for the propagation of feature annotation.</text>
</comment>
<dbReference type="CDD" id="cd01407">
    <property type="entry name" value="SIR2-fam"/>
    <property type="match status" value="1"/>
</dbReference>
<evidence type="ECO:0000256" key="4">
    <source>
        <dbReference type="HAMAP-Rule" id="MF_01968"/>
    </source>
</evidence>
<dbReference type="PROSITE" id="PS50305">
    <property type="entry name" value="SIRTUIN"/>
    <property type="match status" value="1"/>
</dbReference>
<sequence>MTGEQLAHWIEESTSTVFFGGAGMSTESGIPDFRSAGGLYTTQHDLPFPAEYMLSHSCLVEHPAEFFDFYRTYLIHPQARPNAGHRALVALEQAGELSTIITQNIDGLHQEAGSRQVIELHGSVHRNRCLDCGRDHPLSVIMDAPGIPRCSCVGGMVRPEVVLYEESLRSQDLDDAITAISAADLLIVGGTSLNVYPAAALLRFFRGRHLALINHEATGYDRAADLVIHDGLGKTLSAVQRAVMP</sequence>
<dbReference type="Proteomes" id="UP000223982">
    <property type="component" value="Unassembled WGS sequence"/>
</dbReference>
<dbReference type="AlphaFoldDB" id="A0AA44ZDU6"/>
<dbReference type="EMBL" id="LKVB01000010">
    <property type="protein sequence ID" value="PHJ26483.1"/>
    <property type="molecule type" value="Genomic_DNA"/>
</dbReference>
<name>A0AA44ZDU6_CUTAC</name>
<dbReference type="InterPro" id="IPR028628">
    <property type="entry name" value="Sirtuin_class_U"/>
</dbReference>
<comment type="similarity">
    <text evidence="4">Belongs to the sirtuin family. Class U subfamily.</text>
</comment>
<feature type="active site" description="Proton acceptor" evidence="4 5">
    <location>
        <position position="121"/>
    </location>
</feature>
<feature type="domain" description="Deacetylase sirtuin-type" evidence="6">
    <location>
        <begin position="1"/>
        <end position="245"/>
    </location>
</feature>
<reference evidence="7 8" key="1">
    <citation type="submission" date="2017-02" db="EMBL/GenBank/DDBJ databases">
        <title>Prevalence of linear plasmids in Propionibacterium acnes isolates obtained from cancerous prostatic tissue.</title>
        <authorList>
            <person name="Davidsson S."/>
            <person name="Bruggemann H."/>
        </authorList>
    </citation>
    <scope>NUCLEOTIDE SEQUENCE [LARGE SCALE GENOMIC DNA]</scope>
    <source>
        <strain evidence="7 8">09-9</strain>
    </source>
</reference>
<gene>
    <name evidence="4" type="primary">cobB</name>
    <name evidence="7" type="ORF">APS60_11220</name>
</gene>
<comment type="cofactor">
    <cofactor evidence="4">
        <name>Zn(2+)</name>
        <dbReference type="ChEBI" id="CHEBI:29105"/>
    </cofactor>
    <text evidence="4">Binds 1 zinc ion per subunit.</text>
</comment>
<keyword evidence="4 5" id="KW-0862">Zinc</keyword>
<comment type="catalytic activity">
    <reaction evidence="4">
        <text>N(6)-acetyl-L-lysyl-[protein] + NAD(+) + H2O = 2''-O-acetyl-ADP-D-ribose + nicotinamide + L-lysyl-[protein]</text>
        <dbReference type="Rhea" id="RHEA:43636"/>
        <dbReference type="Rhea" id="RHEA-COMP:9752"/>
        <dbReference type="Rhea" id="RHEA-COMP:10731"/>
        <dbReference type="ChEBI" id="CHEBI:15377"/>
        <dbReference type="ChEBI" id="CHEBI:17154"/>
        <dbReference type="ChEBI" id="CHEBI:29969"/>
        <dbReference type="ChEBI" id="CHEBI:57540"/>
        <dbReference type="ChEBI" id="CHEBI:61930"/>
        <dbReference type="ChEBI" id="CHEBI:83767"/>
        <dbReference type="EC" id="2.3.1.286"/>
    </reaction>
</comment>
<evidence type="ECO:0000313" key="8">
    <source>
        <dbReference type="Proteomes" id="UP000223982"/>
    </source>
</evidence>
<comment type="function">
    <text evidence="4">NAD-dependent protein deacetylase which modulates the activities of several enzymes which are inactive in their acetylated form.</text>
</comment>
<keyword evidence="2 4" id="KW-0808">Transferase</keyword>
<feature type="binding site" evidence="4">
    <location>
        <position position="192"/>
    </location>
    <ligand>
        <name>NAD(+)</name>
        <dbReference type="ChEBI" id="CHEBI:57540"/>
    </ligand>
</feature>
<feature type="binding site" evidence="4">
    <location>
        <position position="106"/>
    </location>
    <ligand>
        <name>NAD(+)</name>
        <dbReference type="ChEBI" id="CHEBI:57540"/>
    </ligand>
</feature>
<dbReference type="PANTHER" id="PTHR11085">
    <property type="entry name" value="NAD-DEPENDENT PROTEIN DEACYLASE SIRTUIN-5, MITOCHONDRIAL-RELATED"/>
    <property type="match status" value="1"/>
</dbReference>
<feature type="binding site" evidence="4">
    <location>
        <position position="191"/>
    </location>
    <ligand>
        <name>NAD(+)</name>
        <dbReference type="ChEBI" id="CHEBI:57540"/>
    </ligand>
</feature>
<keyword evidence="3 4" id="KW-0520">NAD</keyword>
<feature type="binding site" evidence="4">
    <location>
        <position position="106"/>
    </location>
    <ligand>
        <name>nicotinamide</name>
        <dbReference type="ChEBI" id="CHEBI:17154"/>
    </ligand>
</feature>
<comment type="caution">
    <text evidence="7">The sequence shown here is derived from an EMBL/GenBank/DDBJ whole genome shotgun (WGS) entry which is preliminary data.</text>
</comment>
<dbReference type="GO" id="GO:0005737">
    <property type="term" value="C:cytoplasm"/>
    <property type="evidence" value="ECO:0007669"/>
    <property type="project" value="UniProtKB-SubCell"/>
</dbReference>
<organism evidence="7 8">
    <name type="scientific">Cutibacterium acnes</name>
    <name type="common">Propionibacterium acnes</name>
    <dbReference type="NCBI Taxonomy" id="1747"/>
    <lineage>
        <taxon>Bacteria</taxon>
        <taxon>Bacillati</taxon>
        <taxon>Actinomycetota</taxon>
        <taxon>Actinomycetes</taxon>
        <taxon>Propionibacteriales</taxon>
        <taxon>Propionibacteriaceae</taxon>
        <taxon>Cutibacterium</taxon>
    </lineage>
</organism>
<feature type="binding site" evidence="4">
    <location>
        <position position="34"/>
    </location>
    <ligand>
        <name>NAD(+)</name>
        <dbReference type="ChEBI" id="CHEBI:57540"/>
    </ligand>
</feature>
<feature type="binding site" evidence="4">
    <location>
        <position position="105"/>
    </location>
    <ligand>
        <name>NAD(+)</name>
        <dbReference type="ChEBI" id="CHEBI:57540"/>
    </ligand>
</feature>
<feature type="binding site" evidence="4 5">
    <location>
        <position position="129"/>
    </location>
    <ligand>
        <name>Zn(2+)</name>
        <dbReference type="ChEBI" id="CHEBI:29105"/>
    </ligand>
</feature>
<dbReference type="Gene3D" id="3.40.50.1220">
    <property type="entry name" value="TPP-binding domain"/>
    <property type="match status" value="1"/>
</dbReference>
<dbReference type="NCBIfam" id="NF001752">
    <property type="entry name" value="PRK00481.1-1"/>
    <property type="match status" value="1"/>
</dbReference>
<feature type="binding site" evidence="4 5">
    <location>
        <position position="132"/>
    </location>
    <ligand>
        <name>Zn(2+)</name>
        <dbReference type="ChEBI" id="CHEBI:29105"/>
    </ligand>
</feature>
<dbReference type="GO" id="GO:0070403">
    <property type="term" value="F:NAD+ binding"/>
    <property type="evidence" value="ECO:0007669"/>
    <property type="project" value="UniProtKB-UniRule"/>
</dbReference>
<dbReference type="InterPro" id="IPR026590">
    <property type="entry name" value="Ssirtuin_cat_dom"/>
</dbReference>
<comment type="subcellular location">
    <subcellularLocation>
        <location evidence="4">Cytoplasm</location>
    </subcellularLocation>
</comment>
<dbReference type="SUPFAM" id="SSF52467">
    <property type="entry name" value="DHS-like NAD/FAD-binding domain"/>
    <property type="match status" value="1"/>
</dbReference>
<feature type="binding site" evidence="4">
    <location>
        <position position="121"/>
    </location>
    <ligand>
        <name>NAD(+)</name>
        <dbReference type="ChEBI" id="CHEBI:57540"/>
    </ligand>
</feature>
<dbReference type="GO" id="GO:0008270">
    <property type="term" value="F:zinc ion binding"/>
    <property type="evidence" value="ECO:0007669"/>
    <property type="project" value="UniProtKB-UniRule"/>
</dbReference>
<feature type="binding site" evidence="4">
    <location>
        <position position="103"/>
    </location>
    <ligand>
        <name>NAD(+)</name>
        <dbReference type="ChEBI" id="CHEBI:57540"/>
    </ligand>
</feature>
<feature type="binding site" evidence="4 5">
    <location>
        <position position="152"/>
    </location>
    <ligand>
        <name>Zn(2+)</name>
        <dbReference type="ChEBI" id="CHEBI:29105"/>
    </ligand>
</feature>
<evidence type="ECO:0000259" key="6">
    <source>
        <dbReference type="PROSITE" id="PS50305"/>
    </source>
</evidence>
<evidence type="ECO:0000256" key="3">
    <source>
        <dbReference type="ARBA" id="ARBA00023027"/>
    </source>
</evidence>
<feature type="binding site" evidence="4">
    <location>
        <position position="33"/>
    </location>
    <ligand>
        <name>NAD(+)</name>
        <dbReference type="ChEBI" id="CHEBI:57540"/>
    </ligand>
</feature>
<feature type="binding site" evidence="4">
    <location>
        <position position="214"/>
    </location>
    <ligand>
        <name>NAD(+)</name>
        <dbReference type="ChEBI" id="CHEBI:57540"/>
    </ligand>
</feature>
<feature type="binding site" evidence="4">
    <location>
        <position position="33"/>
    </location>
    <ligand>
        <name>nicotinamide</name>
        <dbReference type="ChEBI" id="CHEBI:17154"/>
    </ligand>
</feature>
<dbReference type="PANTHER" id="PTHR11085:SF4">
    <property type="entry name" value="NAD-DEPENDENT PROTEIN DEACYLASE"/>
    <property type="match status" value="1"/>
</dbReference>
<feature type="binding site" evidence="4">
    <location>
        <position position="22"/>
    </location>
    <ligand>
        <name>NAD(+)</name>
        <dbReference type="ChEBI" id="CHEBI:57540"/>
    </ligand>
</feature>
<dbReference type="InterPro" id="IPR029035">
    <property type="entry name" value="DHS-like_NAD/FAD-binding_dom"/>
</dbReference>
<evidence type="ECO:0000313" key="7">
    <source>
        <dbReference type="EMBL" id="PHJ26483.1"/>
    </source>
</evidence>
<keyword evidence="4 5" id="KW-0479">Metal-binding</keyword>
<dbReference type="HAMAP" id="MF_01968">
    <property type="entry name" value="Sirtuin_ClassU"/>
    <property type="match status" value="1"/>
</dbReference>
<protein>
    <recommendedName>
        <fullName evidence="4">NAD-dependent protein deacetylase</fullName>
        <ecNumber evidence="4">2.3.1.286</ecNumber>
    </recommendedName>
    <alternativeName>
        <fullName evidence="4">Regulatory protein SIR2 homolog</fullName>
    </alternativeName>
</protein>
<dbReference type="Gene3D" id="3.30.1600.10">
    <property type="entry name" value="SIR2/SIRT2 'Small Domain"/>
    <property type="match status" value="1"/>
</dbReference>
<dbReference type="InterPro" id="IPR026591">
    <property type="entry name" value="Sirtuin_cat_small_dom_sf"/>
</dbReference>
<evidence type="ECO:0000256" key="2">
    <source>
        <dbReference type="ARBA" id="ARBA00022679"/>
    </source>
</evidence>